<dbReference type="EMBL" id="NBSK02000001">
    <property type="protein sequence ID" value="KAJ0227164.1"/>
    <property type="molecule type" value="Genomic_DNA"/>
</dbReference>
<dbReference type="GO" id="GO:0003676">
    <property type="term" value="F:nucleic acid binding"/>
    <property type="evidence" value="ECO:0007669"/>
    <property type="project" value="InterPro"/>
</dbReference>
<evidence type="ECO:0000256" key="1">
    <source>
        <dbReference type="SAM" id="MobiDB-lite"/>
    </source>
</evidence>
<evidence type="ECO:0008006" key="4">
    <source>
        <dbReference type="Google" id="ProtNLM"/>
    </source>
</evidence>
<name>A0A9R1XXF4_LACSA</name>
<evidence type="ECO:0000313" key="3">
    <source>
        <dbReference type="Proteomes" id="UP000235145"/>
    </source>
</evidence>
<accession>A0A9R1XXF4</accession>
<feature type="compositionally biased region" description="Polar residues" evidence="1">
    <location>
        <begin position="67"/>
        <end position="76"/>
    </location>
</feature>
<keyword evidence="3" id="KW-1185">Reference proteome</keyword>
<feature type="compositionally biased region" description="Basic residues" evidence="1">
    <location>
        <begin position="78"/>
        <end position="89"/>
    </location>
</feature>
<dbReference type="AlphaFoldDB" id="A0A9R1XXF4"/>
<dbReference type="SUPFAM" id="SSF57756">
    <property type="entry name" value="Retrovirus zinc finger-like domains"/>
    <property type="match status" value="1"/>
</dbReference>
<reference evidence="2 3" key="1">
    <citation type="journal article" date="2017" name="Nat. Commun.">
        <title>Genome assembly with in vitro proximity ligation data and whole-genome triplication in lettuce.</title>
        <authorList>
            <person name="Reyes-Chin-Wo S."/>
            <person name="Wang Z."/>
            <person name="Yang X."/>
            <person name="Kozik A."/>
            <person name="Arikit S."/>
            <person name="Song C."/>
            <person name="Xia L."/>
            <person name="Froenicke L."/>
            <person name="Lavelle D.O."/>
            <person name="Truco M.J."/>
            <person name="Xia R."/>
            <person name="Zhu S."/>
            <person name="Xu C."/>
            <person name="Xu H."/>
            <person name="Xu X."/>
            <person name="Cox K."/>
            <person name="Korf I."/>
            <person name="Meyers B.C."/>
            <person name="Michelmore R.W."/>
        </authorList>
    </citation>
    <scope>NUCLEOTIDE SEQUENCE [LARGE SCALE GENOMIC DNA]</scope>
    <source>
        <strain evidence="3">cv. Salinas</strain>
        <tissue evidence="2">Seedlings</tissue>
    </source>
</reference>
<dbReference type="InterPro" id="IPR036875">
    <property type="entry name" value="Znf_CCHC_sf"/>
</dbReference>
<dbReference type="GO" id="GO:0008270">
    <property type="term" value="F:zinc ion binding"/>
    <property type="evidence" value="ECO:0007669"/>
    <property type="project" value="InterPro"/>
</dbReference>
<protein>
    <recommendedName>
        <fullName evidence="4">CCHC-type domain-containing protein</fullName>
    </recommendedName>
</protein>
<feature type="compositionally biased region" description="Basic residues" evidence="1">
    <location>
        <begin position="100"/>
        <end position="109"/>
    </location>
</feature>
<comment type="caution">
    <text evidence="2">The sequence shown here is derived from an EMBL/GenBank/DDBJ whole genome shotgun (WGS) entry which is preliminary data.</text>
</comment>
<dbReference type="Proteomes" id="UP000235145">
    <property type="component" value="Unassembled WGS sequence"/>
</dbReference>
<proteinExistence type="predicted"/>
<sequence length="151" mass="16631">MGMGWRGHSLKPYWLKTWKEMYSFKIEPINGRRICEKFPYPTMHIASSQSSRPHMKTNKEKKEVAGQSRQAKSVTCSKCKKLGHNKRSCKCQNVGDGGSRKKGKARKKAQSVVDGRQSGSQSVVDGRKSSGIGDGSSSRKGKVGKKGTNIA</sequence>
<evidence type="ECO:0000313" key="2">
    <source>
        <dbReference type="EMBL" id="KAJ0227164.1"/>
    </source>
</evidence>
<gene>
    <name evidence="2" type="ORF">LSAT_V11C100003660</name>
</gene>
<organism evidence="2 3">
    <name type="scientific">Lactuca sativa</name>
    <name type="common">Garden lettuce</name>
    <dbReference type="NCBI Taxonomy" id="4236"/>
    <lineage>
        <taxon>Eukaryota</taxon>
        <taxon>Viridiplantae</taxon>
        <taxon>Streptophyta</taxon>
        <taxon>Embryophyta</taxon>
        <taxon>Tracheophyta</taxon>
        <taxon>Spermatophyta</taxon>
        <taxon>Magnoliopsida</taxon>
        <taxon>eudicotyledons</taxon>
        <taxon>Gunneridae</taxon>
        <taxon>Pentapetalae</taxon>
        <taxon>asterids</taxon>
        <taxon>campanulids</taxon>
        <taxon>Asterales</taxon>
        <taxon>Asteraceae</taxon>
        <taxon>Cichorioideae</taxon>
        <taxon>Cichorieae</taxon>
        <taxon>Lactucinae</taxon>
        <taxon>Lactuca</taxon>
    </lineage>
</organism>
<feature type="region of interest" description="Disordered" evidence="1">
    <location>
        <begin position="45"/>
        <end position="151"/>
    </location>
</feature>